<keyword evidence="3" id="KW-1185">Reference proteome</keyword>
<organism evidence="2 3">
    <name type="scientific">Colocasia esculenta</name>
    <name type="common">Wild taro</name>
    <name type="synonym">Arum esculentum</name>
    <dbReference type="NCBI Taxonomy" id="4460"/>
    <lineage>
        <taxon>Eukaryota</taxon>
        <taxon>Viridiplantae</taxon>
        <taxon>Streptophyta</taxon>
        <taxon>Embryophyta</taxon>
        <taxon>Tracheophyta</taxon>
        <taxon>Spermatophyta</taxon>
        <taxon>Magnoliopsida</taxon>
        <taxon>Liliopsida</taxon>
        <taxon>Araceae</taxon>
        <taxon>Aroideae</taxon>
        <taxon>Colocasieae</taxon>
        <taxon>Colocasia</taxon>
    </lineage>
</organism>
<evidence type="ECO:0000256" key="1">
    <source>
        <dbReference type="SAM" id="MobiDB-lite"/>
    </source>
</evidence>
<protein>
    <submittedName>
        <fullName evidence="2">Uncharacterized protein</fullName>
    </submittedName>
</protein>
<feature type="compositionally biased region" description="Acidic residues" evidence="1">
    <location>
        <begin position="16"/>
        <end position="29"/>
    </location>
</feature>
<evidence type="ECO:0000313" key="3">
    <source>
        <dbReference type="Proteomes" id="UP000652761"/>
    </source>
</evidence>
<reference evidence="2" key="1">
    <citation type="submission" date="2017-07" db="EMBL/GenBank/DDBJ databases">
        <title>Taro Niue Genome Assembly and Annotation.</title>
        <authorList>
            <person name="Atibalentja N."/>
            <person name="Keating K."/>
            <person name="Fields C.J."/>
        </authorList>
    </citation>
    <scope>NUCLEOTIDE SEQUENCE</scope>
    <source>
        <strain evidence="2">Niue_2</strain>
        <tissue evidence="2">Leaf</tissue>
    </source>
</reference>
<feature type="compositionally biased region" description="Basic residues" evidence="1">
    <location>
        <begin position="98"/>
        <end position="109"/>
    </location>
</feature>
<sequence length="133" mass="15176">MTMGKRQILRMHPQPVEEEEVELTGEEDTQYGSLHLSTDALRNRKPELCPGLTVCICRQEEDPVTIAEDSAPEEDELAGDGEDGGVGEDTEVEAPQRNPRRPKGKRRMRSRVTWDLCWAWYWALPEAQQTRIA</sequence>
<name>A0A843TGN5_COLES</name>
<accession>A0A843TGN5</accession>
<dbReference type="EMBL" id="NMUH01000002">
    <property type="protein sequence ID" value="MQL67859.1"/>
    <property type="molecule type" value="Genomic_DNA"/>
</dbReference>
<dbReference type="Proteomes" id="UP000652761">
    <property type="component" value="Unassembled WGS sequence"/>
</dbReference>
<dbReference type="AlphaFoldDB" id="A0A843TGN5"/>
<gene>
    <name evidence="2" type="ORF">Taro_000087</name>
</gene>
<comment type="caution">
    <text evidence="2">The sequence shown here is derived from an EMBL/GenBank/DDBJ whole genome shotgun (WGS) entry which is preliminary data.</text>
</comment>
<feature type="region of interest" description="Disordered" evidence="1">
    <location>
        <begin position="1"/>
        <end position="31"/>
    </location>
</feature>
<proteinExistence type="predicted"/>
<evidence type="ECO:0000313" key="2">
    <source>
        <dbReference type="EMBL" id="MQL67859.1"/>
    </source>
</evidence>
<feature type="region of interest" description="Disordered" evidence="1">
    <location>
        <begin position="65"/>
        <end position="109"/>
    </location>
</feature>
<feature type="compositionally biased region" description="Acidic residues" evidence="1">
    <location>
        <begin position="70"/>
        <end position="92"/>
    </location>
</feature>